<dbReference type="Pfam" id="PF00856">
    <property type="entry name" value="SET"/>
    <property type="match status" value="1"/>
</dbReference>
<dbReference type="Pfam" id="PF10440">
    <property type="entry name" value="WIYLD"/>
    <property type="match status" value="1"/>
</dbReference>
<dbReference type="Gene3D" id="2.170.270.10">
    <property type="entry name" value="SET domain"/>
    <property type="match status" value="1"/>
</dbReference>
<dbReference type="PROSITE" id="PS50280">
    <property type="entry name" value="SET"/>
    <property type="match status" value="1"/>
</dbReference>
<dbReference type="PROSITE" id="PS50867">
    <property type="entry name" value="PRE_SET"/>
    <property type="match status" value="1"/>
</dbReference>
<dbReference type="Pfam" id="PF05033">
    <property type="entry name" value="Pre-SET"/>
    <property type="match status" value="1"/>
</dbReference>
<evidence type="ECO:0000256" key="3">
    <source>
        <dbReference type="ARBA" id="ARBA00022603"/>
    </source>
</evidence>
<dbReference type="PROSITE" id="PS50868">
    <property type="entry name" value="POST_SET"/>
    <property type="match status" value="1"/>
</dbReference>
<feature type="compositionally biased region" description="Polar residues" evidence="6">
    <location>
        <begin position="216"/>
        <end position="232"/>
    </location>
</feature>
<dbReference type="SMART" id="SM00468">
    <property type="entry name" value="PreSET"/>
    <property type="match status" value="1"/>
</dbReference>
<dbReference type="InterPro" id="IPR046341">
    <property type="entry name" value="SET_dom_sf"/>
</dbReference>
<dbReference type="PANTHER" id="PTHR46450">
    <property type="entry name" value="INACTIVE HISTONE-LYSINE N-METHYLTRANSFERASE SUVR1-RELATED"/>
    <property type="match status" value="1"/>
</dbReference>
<dbReference type="InterPro" id="IPR043017">
    <property type="entry name" value="WIYLD_dom_sf"/>
</dbReference>
<sequence>MSTGANLVMPPKRKVTAACKAMKFIGIPEDEVKPVLNELLELYGNKWNLIEEDNYRVLLEVLLEKKHEQDKVPVREANKDKIVVSSGSNSESEDSEDSKPPVKRLRRRHQEEQALVPVDNFNSEPLGKRLHRRHQEERALVPVDNSNSELVITPSKRAYRDKTELPSGSQNWSDPEDSEPLILKRLRPRGRQNWPDAEPSQTCGKEVAESTQLKVRNEQTNSKPVSQLQHQKNGFREPYTSRTCPVPEAKETCQPYLSQKRAKPDSLSFQEKEKISNTPEVAPGERRSISEKGTVIRPFEKLKVEPYVNLTPVENVLDMYHEKNFNLPRDEPFDDNQLLDEVPLAVILPEGSSNGNGSDAKADGLEFPDYISLDMDDKAPPCVDGLSNGKSSDVNEDGSKFLEPESLDVKEKCDGVSEVSQFDVASSSRGEVKISLICNSSERSDFHIPSLDAVLKVVEEKISKSYGLTEPNFSFLKLMTEFCECFWAMGTGSAVDEHLRSIDILASKISDTQEGHDGKDGYEGNQCIPSSLSSGSVRYQNLIKVIPQIPKPIAPSGLGGLHCIAGFKIKDMENICGESDRSLKLVKDPQSSNSSNKEIVKKHQPPSPIANYCGYLDDITKGQEKVKISLLNGRSAEDLPTFSYIPKNLIYNKGYVSFALARISDEDCCSNCIGDCLLSPVPCACARETGGEFAYMPGGSLKERFLEESISINRNPKEHQYFYCKNCPLEKNKEKSDKCKGHLLRRFIKECWAKCGCNKNCGNRVVQRGISVNLQVILTAEGKGWGLRTLQDLPRGAFVCEYVGEIVTNSELYERNLQKSGNERHTYPVLLDADWGSEVVLKDEEALCLDATEYGNVARFINHRKKIRFLDKRANELCSSGTSFSLNNEMEGEVEGSRLTGCYDANLVEIPVEAETPDHHYYHLAFFTTRKVAAMEELTWDYGIDFDDRDHPVKAFKCQCGSEFCRGLKVV</sequence>
<evidence type="ECO:0000259" key="7">
    <source>
        <dbReference type="PROSITE" id="PS50280"/>
    </source>
</evidence>
<dbReference type="CDD" id="cd10538">
    <property type="entry name" value="SET_SETDB-like"/>
    <property type="match status" value="1"/>
</dbReference>
<feature type="region of interest" description="Disordered" evidence="6">
    <location>
        <begin position="261"/>
        <end position="287"/>
    </location>
</feature>
<keyword evidence="5" id="KW-0949">S-adenosyl-L-methionine</keyword>
<accession>A0A2N9GFF7</accession>
<dbReference type="InterPro" id="IPR001214">
    <property type="entry name" value="SET_dom"/>
</dbReference>
<keyword evidence="4" id="KW-0808">Transferase</keyword>
<dbReference type="GO" id="GO:0005694">
    <property type="term" value="C:chromosome"/>
    <property type="evidence" value="ECO:0007669"/>
    <property type="project" value="UniProtKB-SubCell"/>
</dbReference>
<dbReference type="GO" id="GO:0042054">
    <property type="term" value="F:histone methyltransferase activity"/>
    <property type="evidence" value="ECO:0007669"/>
    <property type="project" value="InterPro"/>
</dbReference>
<dbReference type="GO" id="GO:0032259">
    <property type="term" value="P:methylation"/>
    <property type="evidence" value="ECO:0007669"/>
    <property type="project" value="UniProtKB-KW"/>
</dbReference>
<dbReference type="InterPro" id="IPR007728">
    <property type="entry name" value="Pre-SET_dom"/>
</dbReference>
<evidence type="ECO:0000256" key="6">
    <source>
        <dbReference type="SAM" id="MobiDB-lite"/>
    </source>
</evidence>
<dbReference type="InterPro" id="IPR025776">
    <property type="entry name" value="SUVR4/1/2"/>
</dbReference>
<protein>
    <recommendedName>
        <fullName evidence="11">SET domain-containing protein</fullName>
    </recommendedName>
</protein>
<evidence type="ECO:0000259" key="9">
    <source>
        <dbReference type="PROSITE" id="PS50868"/>
    </source>
</evidence>
<feature type="region of interest" description="Disordered" evidence="6">
    <location>
        <begin position="216"/>
        <end position="242"/>
    </location>
</feature>
<evidence type="ECO:0000259" key="8">
    <source>
        <dbReference type="PROSITE" id="PS50867"/>
    </source>
</evidence>
<comment type="subcellular location">
    <subcellularLocation>
        <location evidence="1">Chromosome</location>
    </subcellularLocation>
</comment>
<proteinExistence type="predicted"/>
<evidence type="ECO:0000256" key="2">
    <source>
        <dbReference type="ARBA" id="ARBA00022454"/>
    </source>
</evidence>
<dbReference type="InterPro" id="IPR018848">
    <property type="entry name" value="WIYLD_domain"/>
</dbReference>
<keyword evidence="3" id="KW-0489">Methyltransferase</keyword>
<dbReference type="PANTHER" id="PTHR46450:SF24">
    <property type="entry name" value="HISTONE-LYSINE N-METHYLTRANSFERASE SUVR4"/>
    <property type="match status" value="1"/>
</dbReference>
<dbReference type="SUPFAM" id="SSF82199">
    <property type="entry name" value="SET domain"/>
    <property type="match status" value="1"/>
</dbReference>
<evidence type="ECO:0008006" key="11">
    <source>
        <dbReference type="Google" id="ProtNLM"/>
    </source>
</evidence>
<evidence type="ECO:0000256" key="1">
    <source>
        <dbReference type="ARBA" id="ARBA00004286"/>
    </source>
</evidence>
<name>A0A2N9GFF7_FAGSY</name>
<feature type="domain" description="Post-SET" evidence="9">
    <location>
        <begin position="954"/>
        <end position="970"/>
    </location>
</feature>
<feature type="domain" description="SET" evidence="7">
    <location>
        <begin position="772"/>
        <end position="943"/>
    </location>
</feature>
<dbReference type="InterPro" id="IPR003616">
    <property type="entry name" value="Post-SET_dom"/>
</dbReference>
<evidence type="ECO:0000313" key="10">
    <source>
        <dbReference type="EMBL" id="SPC97884.1"/>
    </source>
</evidence>
<dbReference type="Gene3D" id="1.10.8.850">
    <property type="entry name" value="Histone-lysine N methyltransferase , C-terminal domain-like"/>
    <property type="match status" value="1"/>
</dbReference>
<keyword evidence="2" id="KW-0158">Chromosome</keyword>
<evidence type="ECO:0000256" key="5">
    <source>
        <dbReference type="ARBA" id="ARBA00022691"/>
    </source>
</evidence>
<feature type="region of interest" description="Disordered" evidence="6">
    <location>
        <begin position="74"/>
        <end position="128"/>
    </location>
</feature>
<dbReference type="PROSITE" id="PS51580">
    <property type="entry name" value="SAM_MT43_3"/>
    <property type="match status" value="1"/>
</dbReference>
<dbReference type="GO" id="GO:0008270">
    <property type="term" value="F:zinc ion binding"/>
    <property type="evidence" value="ECO:0007669"/>
    <property type="project" value="InterPro"/>
</dbReference>
<dbReference type="AlphaFoldDB" id="A0A2N9GFF7"/>
<reference evidence="10" key="1">
    <citation type="submission" date="2018-02" db="EMBL/GenBank/DDBJ databases">
        <authorList>
            <person name="Cohen D.B."/>
            <person name="Kent A.D."/>
        </authorList>
    </citation>
    <scope>NUCLEOTIDE SEQUENCE</scope>
</reference>
<dbReference type="GO" id="GO:0005634">
    <property type="term" value="C:nucleus"/>
    <property type="evidence" value="ECO:0007669"/>
    <property type="project" value="InterPro"/>
</dbReference>
<feature type="domain" description="Pre-SET" evidence="8">
    <location>
        <begin position="668"/>
        <end position="769"/>
    </location>
</feature>
<gene>
    <name evidence="10" type="ORF">FSB_LOCUS25766</name>
</gene>
<evidence type="ECO:0000256" key="4">
    <source>
        <dbReference type="ARBA" id="ARBA00022679"/>
    </source>
</evidence>
<dbReference type="SMART" id="SM00317">
    <property type="entry name" value="SET"/>
    <property type="match status" value="1"/>
</dbReference>
<dbReference type="EMBL" id="OIVN01001808">
    <property type="protein sequence ID" value="SPC97884.1"/>
    <property type="molecule type" value="Genomic_DNA"/>
</dbReference>
<organism evidence="10">
    <name type="scientific">Fagus sylvatica</name>
    <name type="common">Beechnut</name>
    <dbReference type="NCBI Taxonomy" id="28930"/>
    <lineage>
        <taxon>Eukaryota</taxon>
        <taxon>Viridiplantae</taxon>
        <taxon>Streptophyta</taxon>
        <taxon>Embryophyta</taxon>
        <taxon>Tracheophyta</taxon>
        <taxon>Spermatophyta</taxon>
        <taxon>Magnoliopsida</taxon>
        <taxon>eudicotyledons</taxon>
        <taxon>Gunneridae</taxon>
        <taxon>Pentapetalae</taxon>
        <taxon>rosids</taxon>
        <taxon>fabids</taxon>
        <taxon>Fagales</taxon>
        <taxon>Fagaceae</taxon>
        <taxon>Fagus</taxon>
    </lineage>
</organism>